<dbReference type="SUPFAM" id="SSF52540">
    <property type="entry name" value="P-loop containing nucleoside triphosphate hydrolases"/>
    <property type="match status" value="1"/>
</dbReference>
<dbReference type="EC" id="2.7.1.24" evidence="3 4"/>
<accession>A0A1F2WGJ3</accession>
<dbReference type="GO" id="GO:0005524">
    <property type="term" value="F:ATP binding"/>
    <property type="evidence" value="ECO:0007669"/>
    <property type="project" value="UniProtKB-UniRule"/>
</dbReference>
<dbReference type="Gene3D" id="3.40.50.300">
    <property type="entry name" value="P-loop containing nucleotide triphosphate hydrolases"/>
    <property type="match status" value="1"/>
</dbReference>
<protein>
    <recommendedName>
        <fullName evidence="3 4">Dephospho-CoA kinase</fullName>
        <ecNumber evidence="3 4">2.7.1.24</ecNumber>
    </recommendedName>
    <alternativeName>
        <fullName evidence="3">Dephosphocoenzyme A kinase</fullName>
    </alternativeName>
</protein>
<comment type="pathway">
    <text evidence="3">Cofactor biosynthesis; coenzyme A biosynthesis; CoA from (R)-pantothenate: step 5/5.</text>
</comment>
<dbReference type="InterPro" id="IPR001977">
    <property type="entry name" value="Depp_CoAkinase"/>
</dbReference>
<feature type="binding site" evidence="3">
    <location>
        <begin position="11"/>
        <end position="16"/>
    </location>
    <ligand>
        <name>ATP</name>
        <dbReference type="ChEBI" id="CHEBI:30616"/>
    </ligand>
</feature>
<evidence type="ECO:0000256" key="3">
    <source>
        <dbReference type="HAMAP-Rule" id="MF_00376"/>
    </source>
</evidence>
<evidence type="ECO:0000256" key="4">
    <source>
        <dbReference type="NCBIfam" id="TIGR00152"/>
    </source>
</evidence>
<dbReference type="EMBL" id="MELK01000050">
    <property type="protein sequence ID" value="OFW55964.1"/>
    <property type="molecule type" value="Genomic_DNA"/>
</dbReference>
<comment type="catalytic activity">
    <reaction evidence="3">
        <text>3'-dephospho-CoA + ATP = ADP + CoA + H(+)</text>
        <dbReference type="Rhea" id="RHEA:18245"/>
        <dbReference type="ChEBI" id="CHEBI:15378"/>
        <dbReference type="ChEBI" id="CHEBI:30616"/>
        <dbReference type="ChEBI" id="CHEBI:57287"/>
        <dbReference type="ChEBI" id="CHEBI:57328"/>
        <dbReference type="ChEBI" id="CHEBI:456216"/>
        <dbReference type="EC" id="2.7.1.24"/>
    </reaction>
</comment>
<keyword evidence="2 3" id="KW-0067">ATP-binding</keyword>
<dbReference type="InterPro" id="IPR027417">
    <property type="entry name" value="P-loop_NTPase"/>
</dbReference>
<keyword evidence="3" id="KW-0173">Coenzyme A biosynthesis</keyword>
<evidence type="ECO:0000256" key="1">
    <source>
        <dbReference type="ARBA" id="ARBA00022741"/>
    </source>
</evidence>
<dbReference type="GO" id="GO:0005737">
    <property type="term" value="C:cytoplasm"/>
    <property type="evidence" value="ECO:0007669"/>
    <property type="project" value="UniProtKB-SubCell"/>
</dbReference>
<keyword evidence="3 5" id="KW-0418">Kinase</keyword>
<dbReference type="GO" id="GO:0004140">
    <property type="term" value="F:dephospho-CoA kinase activity"/>
    <property type="evidence" value="ECO:0007669"/>
    <property type="project" value="UniProtKB-UniRule"/>
</dbReference>
<dbReference type="GO" id="GO:0015937">
    <property type="term" value="P:coenzyme A biosynthetic process"/>
    <property type="evidence" value="ECO:0007669"/>
    <property type="project" value="UniProtKB-UniRule"/>
</dbReference>
<dbReference type="HAMAP" id="MF_00376">
    <property type="entry name" value="Dephospho_CoA_kinase"/>
    <property type="match status" value="1"/>
</dbReference>
<sequence length="204" mass="22876">MFLVALTGGIASGKSEVLEMLREKGANILDSDEMARQVVQPGAQAWREIHEHFGDEILLPSQELDRDKLAEIIFHDQHQRVVLNSITHPRIFELLAGRLGELQDEVGGDAIVVIDIPLLVEANAEGIFDYNLVVDVLPQLQVERLITERGYSAEQAWSRIRSQASREERAKSADYIVNNNGTFDDLRFEADQAWEAITTASHTT</sequence>
<dbReference type="NCBIfam" id="TIGR00152">
    <property type="entry name" value="dephospho-CoA kinase"/>
    <property type="match status" value="1"/>
</dbReference>
<keyword evidence="3" id="KW-0963">Cytoplasm</keyword>
<dbReference type="AlphaFoldDB" id="A0A1F2WGJ3"/>
<comment type="similarity">
    <text evidence="3">Belongs to the CoaE family.</text>
</comment>
<name>A0A1F2WGJ3_9ACTN</name>
<dbReference type="PANTHER" id="PTHR10695">
    <property type="entry name" value="DEPHOSPHO-COA KINASE-RELATED"/>
    <property type="match status" value="1"/>
</dbReference>
<comment type="function">
    <text evidence="3">Catalyzes the phosphorylation of the 3'-hydroxyl group of dephosphocoenzyme A to form coenzyme A.</text>
</comment>
<organism evidence="5 6">
    <name type="scientific">Candidatus Solincola sediminis</name>
    <dbReference type="NCBI Taxonomy" id="1797199"/>
    <lineage>
        <taxon>Bacteria</taxon>
        <taxon>Bacillati</taxon>
        <taxon>Actinomycetota</taxon>
        <taxon>Candidatus Geothermincolia</taxon>
        <taxon>Candidatus Geothermincolales</taxon>
        <taxon>Candidatus Geothermincolaceae</taxon>
        <taxon>Candidatus Solincola</taxon>
    </lineage>
</organism>
<gene>
    <name evidence="3" type="primary">coaE</name>
    <name evidence="5" type="ORF">A2Y75_04400</name>
</gene>
<dbReference type="Proteomes" id="UP000177876">
    <property type="component" value="Unassembled WGS sequence"/>
</dbReference>
<dbReference type="PANTHER" id="PTHR10695:SF46">
    <property type="entry name" value="BIFUNCTIONAL COENZYME A SYNTHASE-RELATED"/>
    <property type="match status" value="1"/>
</dbReference>
<dbReference type="UniPathway" id="UPA00241">
    <property type="reaction ID" value="UER00356"/>
</dbReference>
<dbReference type="CDD" id="cd02022">
    <property type="entry name" value="DPCK"/>
    <property type="match status" value="1"/>
</dbReference>
<dbReference type="STRING" id="1797197.A2Y75_04400"/>
<reference evidence="5 6" key="1">
    <citation type="journal article" date="2016" name="Nat. Commun.">
        <title>Thousands of microbial genomes shed light on interconnected biogeochemical processes in an aquifer system.</title>
        <authorList>
            <person name="Anantharaman K."/>
            <person name="Brown C.T."/>
            <person name="Hug L.A."/>
            <person name="Sharon I."/>
            <person name="Castelle C.J."/>
            <person name="Probst A.J."/>
            <person name="Thomas B.C."/>
            <person name="Singh A."/>
            <person name="Wilkins M.J."/>
            <person name="Karaoz U."/>
            <person name="Brodie E.L."/>
            <person name="Williams K.H."/>
            <person name="Hubbard S.S."/>
            <person name="Banfield J.F."/>
        </authorList>
    </citation>
    <scope>NUCLEOTIDE SEQUENCE [LARGE SCALE GENOMIC DNA]</scope>
</reference>
<evidence type="ECO:0000256" key="2">
    <source>
        <dbReference type="ARBA" id="ARBA00022840"/>
    </source>
</evidence>
<keyword evidence="1 3" id="KW-0547">Nucleotide-binding</keyword>
<evidence type="ECO:0000313" key="6">
    <source>
        <dbReference type="Proteomes" id="UP000177876"/>
    </source>
</evidence>
<dbReference type="Pfam" id="PF01121">
    <property type="entry name" value="CoaE"/>
    <property type="match status" value="1"/>
</dbReference>
<keyword evidence="3" id="KW-0808">Transferase</keyword>
<dbReference type="PROSITE" id="PS51219">
    <property type="entry name" value="DPCK"/>
    <property type="match status" value="1"/>
</dbReference>
<comment type="caution">
    <text evidence="5">The sequence shown here is derived from an EMBL/GenBank/DDBJ whole genome shotgun (WGS) entry which is preliminary data.</text>
</comment>
<comment type="subcellular location">
    <subcellularLocation>
        <location evidence="3">Cytoplasm</location>
    </subcellularLocation>
</comment>
<evidence type="ECO:0000313" key="5">
    <source>
        <dbReference type="EMBL" id="OFW55964.1"/>
    </source>
</evidence>
<proteinExistence type="inferred from homology"/>